<organism evidence="1">
    <name type="scientific">Clastoptera arizonana</name>
    <name type="common">Arizona spittle bug</name>
    <dbReference type="NCBI Taxonomy" id="38151"/>
    <lineage>
        <taxon>Eukaryota</taxon>
        <taxon>Metazoa</taxon>
        <taxon>Ecdysozoa</taxon>
        <taxon>Arthropoda</taxon>
        <taxon>Hexapoda</taxon>
        <taxon>Insecta</taxon>
        <taxon>Pterygota</taxon>
        <taxon>Neoptera</taxon>
        <taxon>Paraneoptera</taxon>
        <taxon>Hemiptera</taxon>
        <taxon>Auchenorrhyncha</taxon>
        <taxon>Cercopoidea</taxon>
        <taxon>Clastopteridae</taxon>
        <taxon>Clastoptera</taxon>
    </lineage>
</organism>
<protein>
    <submittedName>
        <fullName evidence="1">Uncharacterized protein</fullName>
    </submittedName>
</protein>
<sequence length="429" mass="50282">MATLGKLLEDLDFDEVLRTSKPIDEAEVERILTNKWRTGVALQSIVTDEQRERLNEILRKKWFFQGPLSGFPLEEPAGVVKDFMTKQYYSRLNFFDDLQKQEDALNRLMVDDEDRFIEAIAGRRVIEVKDETEEDSVLSPEQEEKLKELLKDEEQADWKYIEEHPEIEGIVGFLFSNLCYYRPLDAREFTEKLFSSSESCIREHIESYLNYKNKRDPVSDSASAVAITDWREVIKRQVENEKVREEEEQYERYLNAGNEDELMVAYGKVMKKKNKRMCGEIIDDLLDRVRENAEAVEEEEKRRVVAEVVEYVMSEVFVTGLRAWERSERICEGIVEAVLSGVYGESREELIAFIVEMVVDAAFRGIDDVEMLKEMEENKERMIAQIFDTVFNNIFGVQVKLEDRLTDTEFDIIIRAIDKVMNKQVEKSE</sequence>
<dbReference type="EMBL" id="GEDC01024150">
    <property type="protein sequence ID" value="JAS13148.1"/>
    <property type="molecule type" value="Transcribed_RNA"/>
</dbReference>
<proteinExistence type="predicted"/>
<evidence type="ECO:0000313" key="1">
    <source>
        <dbReference type="EMBL" id="JAS13148.1"/>
    </source>
</evidence>
<reference evidence="1" key="1">
    <citation type="submission" date="2015-12" db="EMBL/GenBank/DDBJ databases">
        <title>De novo transcriptome assembly of four potential Pierce s Disease insect vectors from Arizona vineyards.</title>
        <authorList>
            <person name="Tassone E.E."/>
        </authorList>
    </citation>
    <scope>NUCLEOTIDE SEQUENCE</scope>
</reference>
<gene>
    <name evidence="1" type="ORF">g.4152</name>
</gene>
<accession>A0A1B6CI77</accession>
<dbReference type="AlphaFoldDB" id="A0A1B6CI77"/>
<name>A0A1B6CI77_9HEMI</name>